<comment type="caution">
    <text evidence="2">The sequence shown here is derived from an EMBL/GenBank/DDBJ whole genome shotgun (WGS) entry which is preliminary data.</text>
</comment>
<protein>
    <submittedName>
        <fullName evidence="2">Uncharacterized protein</fullName>
    </submittedName>
</protein>
<sequence>MNKQDKIIRASVIEQPLEGLLYDLDLMPEQCRNTTANMRRVAIEVLRKEIERLRNNLEKFGEHLQSCNKLLYEGIKDRDYCTCGLQQVLRE</sequence>
<gene>
    <name evidence="2" type="ORF">LCGC14_1681470</name>
</gene>
<proteinExistence type="predicted"/>
<evidence type="ECO:0000256" key="1">
    <source>
        <dbReference type="SAM" id="Coils"/>
    </source>
</evidence>
<reference evidence="2" key="1">
    <citation type="journal article" date="2015" name="Nature">
        <title>Complex archaea that bridge the gap between prokaryotes and eukaryotes.</title>
        <authorList>
            <person name="Spang A."/>
            <person name="Saw J.H."/>
            <person name="Jorgensen S.L."/>
            <person name="Zaremba-Niedzwiedzka K."/>
            <person name="Martijn J."/>
            <person name="Lind A.E."/>
            <person name="van Eijk R."/>
            <person name="Schleper C."/>
            <person name="Guy L."/>
            <person name="Ettema T.J."/>
        </authorList>
    </citation>
    <scope>NUCLEOTIDE SEQUENCE</scope>
</reference>
<name>A0A0F9HNI6_9ZZZZ</name>
<accession>A0A0F9HNI6</accession>
<keyword evidence="1" id="KW-0175">Coiled coil</keyword>
<feature type="coiled-coil region" evidence="1">
    <location>
        <begin position="36"/>
        <end position="70"/>
    </location>
</feature>
<evidence type="ECO:0000313" key="2">
    <source>
        <dbReference type="EMBL" id="KKM16866.1"/>
    </source>
</evidence>
<dbReference type="AlphaFoldDB" id="A0A0F9HNI6"/>
<dbReference type="EMBL" id="LAZR01014582">
    <property type="protein sequence ID" value="KKM16866.1"/>
    <property type="molecule type" value="Genomic_DNA"/>
</dbReference>
<organism evidence="2">
    <name type="scientific">marine sediment metagenome</name>
    <dbReference type="NCBI Taxonomy" id="412755"/>
    <lineage>
        <taxon>unclassified sequences</taxon>
        <taxon>metagenomes</taxon>
        <taxon>ecological metagenomes</taxon>
    </lineage>
</organism>